<sequence>MLTVQEILSHKQFKDAEIIAGKAGLHHTVKWIHIMEVLEVQELIKGDELLLMTGMELKNNESGFIQFIQQLAAVDAAGVCIEYGRYLAAIPERVKKVADELQLPIIVFHKQVRFVDITQSIHTEIISQQYEALKVLEDYAQKINKYSLKVTDAEQILMYMQKYLQLSVVYESKDQPTTFIPNRNKEVFEHLSHRKTKRLASRDIHVFEQPYGKVYIYALDRDLTDLDTLILDRTVVTLSQYALRELYTEEKLESEHRQFLEQWLDGAASDDEVTHFLQDQGISLCDQPWFVMVHQLKRDRKKKDLMYYKINLRQLMEKEGFRCFILEQQQYVIFILGDLRDKESYRARMKRAMNDIISQYRAEILIGIGKYGVQYNNLVESVSSAKTALHIRMKNMDLPYFYDDLNLHHMIFTLQKDPFIMRMVAERIELLSTYDTKHNGSLMDTLQMYFLCNGQKKETAEKLFIVRQTLYHRLEKIEQILAMDLMNYHHRILLEMMLLVATQKTTPQ</sequence>
<dbReference type="PANTHER" id="PTHR33744">
    <property type="entry name" value="CARBOHYDRATE DIACID REGULATOR"/>
    <property type="match status" value="1"/>
</dbReference>
<dbReference type="EMBL" id="BMJT01000001">
    <property type="protein sequence ID" value="GGG09912.1"/>
    <property type="molecule type" value="Genomic_DNA"/>
</dbReference>
<dbReference type="Pfam" id="PF13556">
    <property type="entry name" value="HTH_30"/>
    <property type="match status" value="1"/>
</dbReference>
<dbReference type="PANTHER" id="PTHR33744:SF1">
    <property type="entry name" value="DNA-BINDING TRANSCRIPTIONAL ACTIVATOR ADER"/>
    <property type="match status" value="1"/>
</dbReference>
<dbReference type="InterPro" id="IPR025736">
    <property type="entry name" value="PucR_C-HTH_dom"/>
</dbReference>
<dbReference type="Proteomes" id="UP000616608">
    <property type="component" value="Unassembled WGS sequence"/>
</dbReference>
<keyword evidence="4" id="KW-1185">Reference proteome</keyword>
<evidence type="ECO:0000313" key="4">
    <source>
        <dbReference type="Proteomes" id="UP000616608"/>
    </source>
</evidence>
<dbReference type="RefSeq" id="WP_188612992.1">
    <property type="nucleotide sequence ID" value="NZ_BMJT01000001.1"/>
</dbReference>
<dbReference type="Gene3D" id="1.10.10.2840">
    <property type="entry name" value="PucR C-terminal helix-turn-helix domain"/>
    <property type="match status" value="1"/>
</dbReference>
<dbReference type="AlphaFoldDB" id="A0A917FWL1"/>
<organism evidence="3 4">
    <name type="scientific">Lysinibacillus alkalisoli</name>
    <dbReference type="NCBI Taxonomy" id="1911548"/>
    <lineage>
        <taxon>Bacteria</taxon>
        <taxon>Bacillati</taxon>
        <taxon>Bacillota</taxon>
        <taxon>Bacilli</taxon>
        <taxon>Bacillales</taxon>
        <taxon>Bacillaceae</taxon>
        <taxon>Lysinibacillus</taxon>
    </lineage>
</organism>
<dbReference type="InterPro" id="IPR012914">
    <property type="entry name" value="PucR_dom"/>
</dbReference>
<gene>
    <name evidence="3" type="ORF">GCM10007425_00310</name>
</gene>
<comment type="caution">
    <text evidence="3">The sequence shown here is derived from an EMBL/GenBank/DDBJ whole genome shotgun (WGS) entry which is preliminary data.</text>
</comment>
<feature type="domain" description="PucR C-terminal helix-turn-helix" evidence="2">
    <location>
        <begin position="442"/>
        <end position="499"/>
    </location>
</feature>
<proteinExistence type="predicted"/>
<feature type="domain" description="Purine catabolism PurC-like" evidence="1">
    <location>
        <begin position="6"/>
        <end position="125"/>
    </location>
</feature>
<evidence type="ECO:0000259" key="2">
    <source>
        <dbReference type="Pfam" id="PF13556"/>
    </source>
</evidence>
<evidence type="ECO:0000313" key="3">
    <source>
        <dbReference type="EMBL" id="GGG09912.1"/>
    </source>
</evidence>
<evidence type="ECO:0000259" key="1">
    <source>
        <dbReference type="Pfam" id="PF07905"/>
    </source>
</evidence>
<dbReference type="Pfam" id="PF07905">
    <property type="entry name" value="PucR"/>
    <property type="match status" value="1"/>
</dbReference>
<accession>A0A917FWL1</accession>
<protein>
    <submittedName>
        <fullName evidence="3">Regulatory protein</fullName>
    </submittedName>
</protein>
<dbReference type="InterPro" id="IPR051448">
    <property type="entry name" value="CdaR-like_regulators"/>
</dbReference>
<name>A0A917FWL1_9BACI</name>
<reference evidence="3" key="2">
    <citation type="submission" date="2020-09" db="EMBL/GenBank/DDBJ databases">
        <authorList>
            <person name="Sun Q."/>
            <person name="Zhou Y."/>
        </authorList>
    </citation>
    <scope>NUCLEOTIDE SEQUENCE</scope>
    <source>
        <strain evidence="3">CGMCC 1.15760</strain>
    </source>
</reference>
<dbReference type="InterPro" id="IPR042070">
    <property type="entry name" value="PucR_C-HTH_sf"/>
</dbReference>
<reference evidence="3" key="1">
    <citation type="journal article" date="2014" name="Int. J. Syst. Evol. Microbiol.">
        <title>Complete genome sequence of Corynebacterium casei LMG S-19264T (=DSM 44701T), isolated from a smear-ripened cheese.</title>
        <authorList>
            <consortium name="US DOE Joint Genome Institute (JGI-PGF)"/>
            <person name="Walter F."/>
            <person name="Albersmeier A."/>
            <person name="Kalinowski J."/>
            <person name="Ruckert C."/>
        </authorList>
    </citation>
    <scope>NUCLEOTIDE SEQUENCE</scope>
    <source>
        <strain evidence="3">CGMCC 1.15760</strain>
    </source>
</reference>